<reference evidence="2" key="1">
    <citation type="journal article" date="2021" name="IMA Fungus">
        <title>Genomic characterization of three marine fungi, including Emericellopsis atlantica sp. nov. with signatures of a generalist lifestyle and marine biomass degradation.</title>
        <authorList>
            <person name="Hagestad O.C."/>
            <person name="Hou L."/>
            <person name="Andersen J.H."/>
            <person name="Hansen E.H."/>
            <person name="Altermark B."/>
            <person name="Li C."/>
            <person name="Kuhnert E."/>
            <person name="Cox R.J."/>
            <person name="Crous P.W."/>
            <person name="Spatafora J.W."/>
            <person name="Lail K."/>
            <person name="Amirebrahimi M."/>
            <person name="Lipzen A."/>
            <person name="Pangilinan J."/>
            <person name="Andreopoulos W."/>
            <person name="Hayes R.D."/>
            <person name="Ng V."/>
            <person name="Grigoriev I.V."/>
            <person name="Jackson S.A."/>
            <person name="Sutton T.D.S."/>
            <person name="Dobson A.D.W."/>
            <person name="Rama T."/>
        </authorList>
    </citation>
    <scope>NUCLEOTIDE SEQUENCE</scope>
    <source>
        <strain evidence="2">TRa018bII</strain>
    </source>
</reference>
<feature type="compositionally biased region" description="Polar residues" evidence="1">
    <location>
        <begin position="91"/>
        <end position="116"/>
    </location>
</feature>
<sequence length="512" mass="58373">MTVQNYPYLPSSVSDRIRMRQPLRNIENGERPKVPSTTSSLKPQQSTCRSSVRSTSLYTDRHQPKSPSPRIKAIAGSQSRPQQKIRRASRSDSLQPQQKPSKSNLHTPNIRPTNPSVINTLWSEVMSATRATKSSEGRSIRGLGRGAPSSRGSTLADSETGSQSSRVVVAKPSDTDFYKLVLVPRGITIDGTTNTILASRHFSTSPPTERRAEYYQEKTGSSASRVWLEIDEEFVKEVVGEYTWMKTHESCEAEFATYGKEVLIRRESRHRSRDERAWMTRRLVEVVTKPKTVDSETPPRNPRPWWSPPLIDPSLSSKPYTYDIRPDCQYWLSLNFANREYKRLYREHVYENDGEAVCPYFTIEFKKDTSTYDTVTNQLATAAALALHNRCILKHRYLQYIDTPWSEVVASPIRHYGLSFSGSEYQFWCIKPNVSQQDIKDDWTWQGCEMSNVSRGKLLGEVEVEDFIEWVNEIHHWGLTVYGKACEEDVKGCINYGPSGVRTSSAVALNHD</sequence>
<evidence type="ECO:0000313" key="2">
    <source>
        <dbReference type="EMBL" id="KAG9228137.1"/>
    </source>
</evidence>
<accession>A0A9P7Y7M5</accession>
<dbReference type="AlphaFoldDB" id="A0A9P7Y7M5"/>
<feature type="region of interest" description="Disordered" evidence="1">
    <location>
        <begin position="23"/>
        <end position="116"/>
    </location>
</feature>
<protein>
    <submittedName>
        <fullName evidence="2">Uncharacterized protein</fullName>
    </submittedName>
</protein>
<keyword evidence="3" id="KW-1185">Reference proteome</keyword>
<comment type="caution">
    <text evidence="2">The sequence shown here is derived from an EMBL/GenBank/DDBJ whole genome shotgun (WGS) entry which is preliminary data.</text>
</comment>
<dbReference type="Proteomes" id="UP000824998">
    <property type="component" value="Unassembled WGS sequence"/>
</dbReference>
<feature type="compositionally biased region" description="Polar residues" evidence="1">
    <location>
        <begin position="150"/>
        <end position="166"/>
    </location>
</feature>
<gene>
    <name evidence="2" type="ORF">BJ875DRAFT_478274</name>
</gene>
<feature type="compositionally biased region" description="Polar residues" evidence="1">
    <location>
        <begin position="35"/>
        <end position="58"/>
    </location>
</feature>
<organism evidence="2 3">
    <name type="scientific">Amylocarpus encephaloides</name>
    <dbReference type="NCBI Taxonomy" id="45428"/>
    <lineage>
        <taxon>Eukaryota</taxon>
        <taxon>Fungi</taxon>
        <taxon>Dikarya</taxon>
        <taxon>Ascomycota</taxon>
        <taxon>Pezizomycotina</taxon>
        <taxon>Leotiomycetes</taxon>
        <taxon>Helotiales</taxon>
        <taxon>Helotiales incertae sedis</taxon>
        <taxon>Amylocarpus</taxon>
    </lineage>
</organism>
<dbReference type="OrthoDB" id="5426911at2759"/>
<name>A0A9P7Y7M5_9HELO</name>
<evidence type="ECO:0000313" key="3">
    <source>
        <dbReference type="Proteomes" id="UP000824998"/>
    </source>
</evidence>
<evidence type="ECO:0000256" key="1">
    <source>
        <dbReference type="SAM" id="MobiDB-lite"/>
    </source>
</evidence>
<dbReference type="EMBL" id="MU252053">
    <property type="protein sequence ID" value="KAG9228137.1"/>
    <property type="molecule type" value="Genomic_DNA"/>
</dbReference>
<feature type="region of interest" description="Disordered" evidence="1">
    <location>
        <begin position="128"/>
        <end position="166"/>
    </location>
</feature>
<proteinExistence type="predicted"/>